<proteinExistence type="predicted"/>
<dbReference type="InterPro" id="IPR007405">
    <property type="entry name" value="Phage_KVP40_Orf299"/>
</dbReference>
<accession>A0A1G1WBH7</accession>
<gene>
    <name evidence="1" type="ORF">A2134_01185</name>
</gene>
<dbReference type="PANTHER" id="PTHR39961:SF1">
    <property type="entry name" value="DUF458 DOMAIN-CONTAINING PROTEIN"/>
    <property type="match status" value="1"/>
</dbReference>
<dbReference type="AlphaFoldDB" id="A0A1G1WBH7"/>
<sequence length="141" mass="15926">VVEKIASFIKADPNFRYKVIVGTDSESRKGISDFVTAIIIYRVGKGGMYFWARRNLPNVVAIADRIAKETQFSIELAWKLRDTFRHNGLSGYEPEVHLDVGEEGVTRDMIRWVTGMVLGSGFEFKIKPESFGATKVADRHT</sequence>
<name>A0A1G1WBH7_9BACT</name>
<dbReference type="PANTHER" id="PTHR39961">
    <property type="entry name" value="HYPOTHETICAL CYTOSOLIC PROTEIN"/>
    <property type="match status" value="1"/>
</dbReference>
<protein>
    <submittedName>
        <fullName evidence="1">Uncharacterized protein</fullName>
    </submittedName>
</protein>
<reference evidence="1 2" key="1">
    <citation type="journal article" date="2016" name="Nat. Commun.">
        <title>Thousands of microbial genomes shed light on interconnected biogeochemical processes in an aquifer system.</title>
        <authorList>
            <person name="Anantharaman K."/>
            <person name="Brown C.T."/>
            <person name="Hug L.A."/>
            <person name="Sharon I."/>
            <person name="Castelle C.J."/>
            <person name="Probst A.J."/>
            <person name="Thomas B.C."/>
            <person name="Singh A."/>
            <person name="Wilkins M.J."/>
            <person name="Karaoz U."/>
            <person name="Brodie E.L."/>
            <person name="Williams K.H."/>
            <person name="Hubbard S.S."/>
            <person name="Banfield J.F."/>
        </authorList>
    </citation>
    <scope>NUCLEOTIDE SEQUENCE [LARGE SCALE GENOMIC DNA]</scope>
</reference>
<comment type="caution">
    <text evidence="1">The sequence shown here is derived from an EMBL/GenBank/DDBJ whole genome shotgun (WGS) entry which is preliminary data.</text>
</comment>
<dbReference type="EMBL" id="MHCR01000026">
    <property type="protein sequence ID" value="OGY24991.1"/>
    <property type="molecule type" value="Genomic_DNA"/>
</dbReference>
<dbReference type="Pfam" id="PF04308">
    <property type="entry name" value="RNaseH_like"/>
    <property type="match status" value="1"/>
</dbReference>
<organism evidence="1 2">
    <name type="scientific">Candidatus Woykebacteria bacterium RBG_16_39_9b</name>
    <dbReference type="NCBI Taxonomy" id="1802595"/>
    <lineage>
        <taxon>Bacteria</taxon>
        <taxon>Candidatus Woykeibacteriota</taxon>
    </lineage>
</organism>
<evidence type="ECO:0000313" key="2">
    <source>
        <dbReference type="Proteomes" id="UP000178162"/>
    </source>
</evidence>
<feature type="non-terminal residue" evidence="1">
    <location>
        <position position="1"/>
    </location>
</feature>
<dbReference type="Proteomes" id="UP000178162">
    <property type="component" value="Unassembled WGS sequence"/>
</dbReference>
<evidence type="ECO:0000313" key="1">
    <source>
        <dbReference type="EMBL" id="OGY24991.1"/>
    </source>
</evidence>